<accession>A0AB74UH62</accession>
<evidence type="ECO:0000256" key="3">
    <source>
        <dbReference type="ARBA" id="ARBA00023125"/>
    </source>
</evidence>
<dbReference type="InterPro" id="IPR036390">
    <property type="entry name" value="WH_DNA-bd_sf"/>
</dbReference>
<keyword evidence="3" id="KW-0238">DNA-binding</keyword>
<organism evidence="6">
    <name type="scientific">Salinicola endophyticus</name>
    <dbReference type="NCBI Taxonomy" id="1949083"/>
    <lineage>
        <taxon>Bacteria</taxon>
        <taxon>Pseudomonadati</taxon>
        <taxon>Pseudomonadota</taxon>
        <taxon>Gammaproteobacteria</taxon>
        <taxon>Oceanospirillales</taxon>
        <taxon>Halomonadaceae</taxon>
        <taxon>Salinicola</taxon>
    </lineage>
</organism>
<dbReference type="PRINTS" id="PR00039">
    <property type="entry name" value="HTHLYSR"/>
</dbReference>
<reference evidence="6" key="1">
    <citation type="submission" date="2024-06" db="EMBL/GenBank/DDBJ databases">
        <title>Complete genome of Salinicola endophyticus HNIBRBA4755.</title>
        <authorList>
            <person name="Shin S.Y."/>
            <person name="Kang H."/>
            <person name="Song J."/>
        </authorList>
    </citation>
    <scope>NUCLEOTIDE SEQUENCE</scope>
    <source>
        <strain evidence="6">HNIBRBA4755</strain>
    </source>
</reference>
<dbReference type="GO" id="GO:0003700">
    <property type="term" value="F:DNA-binding transcription factor activity"/>
    <property type="evidence" value="ECO:0007669"/>
    <property type="project" value="InterPro"/>
</dbReference>
<dbReference type="InterPro" id="IPR050950">
    <property type="entry name" value="HTH-type_LysR_regulators"/>
</dbReference>
<protein>
    <submittedName>
        <fullName evidence="6">LysR family transcriptional regulator</fullName>
    </submittedName>
</protein>
<dbReference type="GO" id="GO:0003677">
    <property type="term" value="F:DNA binding"/>
    <property type="evidence" value="ECO:0007669"/>
    <property type="project" value="UniProtKB-KW"/>
</dbReference>
<dbReference type="PANTHER" id="PTHR30419:SF30">
    <property type="entry name" value="LYSR FAMILY TRANSCRIPTIONAL REGULATOR"/>
    <property type="match status" value="1"/>
</dbReference>
<dbReference type="SUPFAM" id="SSF46785">
    <property type="entry name" value="Winged helix' DNA-binding domain"/>
    <property type="match status" value="1"/>
</dbReference>
<evidence type="ECO:0000256" key="2">
    <source>
        <dbReference type="ARBA" id="ARBA00023015"/>
    </source>
</evidence>
<keyword evidence="4" id="KW-0804">Transcription</keyword>
<name>A0AB74UH62_9GAMM</name>
<dbReference type="PROSITE" id="PS51257">
    <property type="entry name" value="PROKAR_LIPOPROTEIN"/>
    <property type="match status" value="1"/>
</dbReference>
<dbReference type="GO" id="GO:0005829">
    <property type="term" value="C:cytosol"/>
    <property type="evidence" value="ECO:0007669"/>
    <property type="project" value="TreeGrafter"/>
</dbReference>
<evidence type="ECO:0000256" key="4">
    <source>
        <dbReference type="ARBA" id="ARBA00023163"/>
    </source>
</evidence>
<dbReference type="InterPro" id="IPR005119">
    <property type="entry name" value="LysR_subst-bd"/>
</dbReference>
<evidence type="ECO:0000313" key="6">
    <source>
        <dbReference type="EMBL" id="XCJ80492.1"/>
    </source>
</evidence>
<dbReference type="Gene3D" id="1.10.10.10">
    <property type="entry name" value="Winged helix-like DNA-binding domain superfamily/Winged helix DNA-binding domain"/>
    <property type="match status" value="1"/>
</dbReference>
<comment type="similarity">
    <text evidence="1">Belongs to the LysR transcriptional regulatory family.</text>
</comment>
<proteinExistence type="inferred from homology"/>
<sequence length="298" mass="32241">MTVKQLRAFLAVAQTLSFAQACERLHVTQSALSLAVKSLESQLGGALFSRTTRQVRLTPEGETLLPLARRLLAEWDDVEDAMRRRFHLQQGHLAIAAMPSFASNRLPPLIAAFRQRHPRIGVTIHDVINEQVVEMVLTQRVEFGIAFAPPAQQALAFTPLYLDRFVAAVPPDSALAAAGEVTWASLLEYPFITLQRPSQVRVVLERQLAQHGLSLPVAFESHQLATVGQLVGKGLGVSAVPALCRDQMEALGVRCLALSAPIVERPVGVVTRADQQLSSTASAFHALVVGSGGEVVEV</sequence>
<dbReference type="PANTHER" id="PTHR30419">
    <property type="entry name" value="HTH-TYPE TRANSCRIPTIONAL REGULATOR YBHD"/>
    <property type="match status" value="1"/>
</dbReference>
<dbReference type="FunFam" id="1.10.10.10:FF:000001">
    <property type="entry name" value="LysR family transcriptional regulator"/>
    <property type="match status" value="1"/>
</dbReference>
<dbReference type="PROSITE" id="PS50931">
    <property type="entry name" value="HTH_LYSR"/>
    <property type="match status" value="1"/>
</dbReference>
<dbReference type="Pfam" id="PF00126">
    <property type="entry name" value="HTH_1"/>
    <property type="match status" value="1"/>
</dbReference>
<dbReference type="AlphaFoldDB" id="A0AB74UH62"/>
<gene>
    <name evidence="6" type="ORF">ABV408_04785</name>
</gene>
<dbReference type="SUPFAM" id="SSF53850">
    <property type="entry name" value="Periplasmic binding protein-like II"/>
    <property type="match status" value="1"/>
</dbReference>
<feature type="domain" description="HTH lysR-type" evidence="5">
    <location>
        <begin position="1"/>
        <end position="58"/>
    </location>
</feature>
<dbReference type="Pfam" id="PF03466">
    <property type="entry name" value="LysR_substrate"/>
    <property type="match status" value="1"/>
</dbReference>
<dbReference type="RefSeq" id="WP_353981310.1">
    <property type="nucleotide sequence ID" value="NZ_CP159578.1"/>
</dbReference>
<evidence type="ECO:0000259" key="5">
    <source>
        <dbReference type="PROSITE" id="PS50931"/>
    </source>
</evidence>
<evidence type="ECO:0000256" key="1">
    <source>
        <dbReference type="ARBA" id="ARBA00009437"/>
    </source>
</evidence>
<dbReference type="InterPro" id="IPR000847">
    <property type="entry name" value="LysR_HTH_N"/>
</dbReference>
<dbReference type="EMBL" id="CP159578">
    <property type="protein sequence ID" value="XCJ80492.1"/>
    <property type="molecule type" value="Genomic_DNA"/>
</dbReference>
<dbReference type="Gene3D" id="3.40.190.290">
    <property type="match status" value="1"/>
</dbReference>
<dbReference type="CDD" id="cd08440">
    <property type="entry name" value="PBP2_LTTR_like_4"/>
    <property type="match status" value="1"/>
</dbReference>
<dbReference type="InterPro" id="IPR036388">
    <property type="entry name" value="WH-like_DNA-bd_sf"/>
</dbReference>
<keyword evidence="2" id="KW-0805">Transcription regulation</keyword>